<dbReference type="EMBL" id="FRCP01000006">
    <property type="protein sequence ID" value="SHM10245.1"/>
    <property type="molecule type" value="Genomic_DNA"/>
</dbReference>
<dbReference type="Pfam" id="PF19668">
    <property type="entry name" value="DUF6171"/>
    <property type="match status" value="1"/>
</dbReference>
<dbReference type="Proteomes" id="UP000184038">
    <property type="component" value="Unassembled WGS sequence"/>
</dbReference>
<proteinExistence type="predicted"/>
<name>A0A1M7G257_9FIRM</name>
<reference evidence="1 2" key="1">
    <citation type="submission" date="2016-11" db="EMBL/GenBank/DDBJ databases">
        <authorList>
            <person name="Jaros S."/>
            <person name="Januszkiewicz K."/>
            <person name="Wedrychowicz H."/>
        </authorList>
    </citation>
    <scope>NUCLEOTIDE SEQUENCE [LARGE SCALE GENOMIC DNA]</scope>
    <source>
        <strain evidence="1 2">DSM 15930</strain>
    </source>
</reference>
<evidence type="ECO:0000313" key="1">
    <source>
        <dbReference type="EMBL" id="SHM10245.1"/>
    </source>
</evidence>
<dbReference type="OrthoDB" id="7061841at2"/>
<dbReference type="STRING" id="1120996.SAMN02746066_00778"/>
<dbReference type="RefSeq" id="WP_073283121.1">
    <property type="nucleotide sequence ID" value="NZ_FRCP01000006.1"/>
</dbReference>
<gene>
    <name evidence="1" type="ORF">SAMN02746066_00778</name>
</gene>
<keyword evidence="2" id="KW-1185">Reference proteome</keyword>
<protein>
    <submittedName>
        <fullName evidence="1">Uncharacterized protein</fullName>
    </submittedName>
</protein>
<sequence length="83" mass="9926">MTWACKKCLLSEIDKDRYYANMYEYIELLPIDIKTEENEYQRRLSLCKQCDDLENGMCRKCGCFVEVRAAKKVSNCPSEKHFW</sequence>
<dbReference type="AlphaFoldDB" id="A0A1M7G257"/>
<organism evidence="1 2">
    <name type="scientific">Anaerosporobacter mobilis DSM 15930</name>
    <dbReference type="NCBI Taxonomy" id="1120996"/>
    <lineage>
        <taxon>Bacteria</taxon>
        <taxon>Bacillati</taxon>
        <taxon>Bacillota</taxon>
        <taxon>Clostridia</taxon>
        <taxon>Lachnospirales</taxon>
        <taxon>Lachnospiraceae</taxon>
        <taxon>Anaerosporobacter</taxon>
    </lineage>
</organism>
<accession>A0A1M7G257</accession>
<evidence type="ECO:0000313" key="2">
    <source>
        <dbReference type="Proteomes" id="UP000184038"/>
    </source>
</evidence>
<dbReference type="InterPro" id="IPR046169">
    <property type="entry name" value="DUF6171"/>
</dbReference>